<evidence type="ECO:0000313" key="8">
    <source>
        <dbReference type="EMBL" id="ARP61285.1"/>
    </source>
</evidence>
<dbReference type="EMBL" id="CP021062">
    <property type="protein sequence ID" value="ARP61285.1"/>
    <property type="molecule type" value="Genomic_DNA"/>
</dbReference>
<organism evidence="8 9">
    <name type="scientific">Bacillus thuringiensis</name>
    <dbReference type="NCBI Taxonomy" id="1428"/>
    <lineage>
        <taxon>Bacteria</taxon>
        <taxon>Bacillati</taxon>
        <taxon>Bacillota</taxon>
        <taxon>Bacilli</taxon>
        <taxon>Bacillales</taxon>
        <taxon>Bacillaceae</taxon>
        <taxon>Bacillus</taxon>
        <taxon>Bacillus cereus group</taxon>
    </lineage>
</organism>
<dbReference type="InterPro" id="IPR036852">
    <property type="entry name" value="Peptidase_S8/S53_dom_sf"/>
</dbReference>
<gene>
    <name evidence="8" type="ORF">CAB88_30160</name>
</gene>
<dbReference type="PROSITE" id="PS51892">
    <property type="entry name" value="SUBTILASE"/>
    <property type="match status" value="1"/>
</dbReference>
<dbReference type="InterPro" id="IPR023828">
    <property type="entry name" value="Peptidase_S8_Ser-AS"/>
</dbReference>
<name>A0A1W6WXI1_BACTU</name>
<dbReference type="GO" id="GO:0004252">
    <property type="term" value="F:serine-type endopeptidase activity"/>
    <property type="evidence" value="ECO:0007669"/>
    <property type="project" value="UniProtKB-UniRule"/>
</dbReference>
<keyword evidence="3 5" id="KW-0378">Hydrolase</keyword>
<geneLocation type="plasmid" evidence="8 9">
    <name>poh1</name>
</geneLocation>
<feature type="domain" description="Peptidase S8/S53" evidence="7">
    <location>
        <begin position="50"/>
        <end position="313"/>
    </location>
</feature>
<reference evidence="8 9" key="1">
    <citation type="submission" date="2017-04" db="EMBL/GenBank/DDBJ databases">
        <title>Complete Genome Sequence of Bacillus thuringiensis type Strain ATCC 10792.</title>
        <authorList>
            <person name="Oh D.-H."/>
            <person name="Park B.-J."/>
            <person name="Shuai W."/>
            <person name="Chelliah R."/>
        </authorList>
    </citation>
    <scope>NUCLEOTIDE SEQUENCE [LARGE SCALE GENOMIC DNA]</scope>
    <source>
        <strain evidence="8 9">ATCC 10792</strain>
        <plasmid evidence="8 9">poh1</plasmid>
    </source>
</reference>
<feature type="active site" description="Charge relay system" evidence="5">
    <location>
        <position position="59"/>
    </location>
</feature>
<evidence type="ECO:0000256" key="2">
    <source>
        <dbReference type="ARBA" id="ARBA00022670"/>
    </source>
</evidence>
<dbReference type="InterPro" id="IPR034202">
    <property type="entry name" value="Subtilisin_Carlsberg-like"/>
</dbReference>
<feature type="active site" description="Charge relay system" evidence="5">
    <location>
        <position position="96"/>
    </location>
</feature>
<sequence>MGQNNSNEVKKNEVGLIPFDVLEVVSEVREIPEGVKLINAPAAWEKSEKGKDVVVAVLDTGCQIDHVDLKDRIIGGRNFTTDNNSDPNNYTDMNGHGTHVAGTIAATENNKGVLGVAPQAKLLIVKVLGGPNGSGAYEWIINGINYAVNWRGPNGEKVRVISMSLSGPEDNPELHQAVKNAVNNDVLVVCAAGNGGDNNQNTDELSYPGAYQEVVEVGAVDLNKKIAVFSESNKNVDLVGPGVGILSTYKGGGYATLSGTSMATPHISGGAALIIKHCESNKEFDRTLSEDEIYAQLIKRTTALVDSKRLVGNGLLDLAKE</sequence>
<accession>A0A1W6WXI1</accession>
<dbReference type="InterPro" id="IPR023827">
    <property type="entry name" value="Peptidase_S8_Asp-AS"/>
</dbReference>
<dbReference type="Pfam" id="PF00082">
    <property type="entry name" value="Peptidase_S8"/>
    <property type="match status" value="1"/>
</dbReference>
<dbReference type="InterPro" id="IPR015500">
    <property type="entry name" value="Peptidase_S8_subtilisin-rel"/>
</dbReference>
<keyword evidence="2 5" id="KW-0645">Protease</keyword>
<evidence type="ECO:0000256" key="5">
    <source>
        <dbReference type="PROSITE-ProRule" id="PRU01240"/>
    </source>
</evidence>
<keyword evidence="9" id="KW-1185">Reference proteome</keyword>
<evidence type="ECO:0000259" key="7">
    <source>
        <dbReference type="Pfam" id="PF00082"/>
    </source>
</evidence>
<dbReference type="PRINTS" id="PR00723">
    <property type="entry name" value="SUBTILISIN"/>
</dbReference>
<dbReference type="GO" id="GO:0006508">
    <property type="term" value="P:proteolysis"/>
    <property type="evidence" value="ECO:0007669"/>
    <property type="project" value="UniProtKB-KW"/>
</dbReference>
<evidence type="ECO:0000256" key="6">
    <source>
        <dbReference type="RuleBase" id="RU003355"/>
    </source>
</evidence>
<evidence type="ECO:0000256" key="4">
    <source>
        <dbReference type="ARBA" id="ARBA00022825"/>
    </source>
</evidence>
<dbReference type="PROSITE" id="PS00138">
    <property type="entry name" value="SUBTILASE_SER"/>
    <property type="match status" value="1"/>
</dbReference>
<dbReference type="GeneID" id="67469963"/>
<evidence type="ECO:0000313" key="9">
    <source>
        <dbReference type="Proteomes" id="UP000194143"/>
    </source>
</evidence>
<keyword evidence="8" id="KW-0614">Plasmid</keyword>
<dbReference type="InterPro" id="IPR000209">
    <property type="entry name" value="Peptidase_S8/S53_dom"/>
</dbReference>
<dbReference type="PANTHER" id="PTHR43399:SF4">
    <property type="entry name" value="CELL WALL-ASSOCIATED PROTEASE"/>
    <property type="match status" value="1"/>
</dbReference>
<dbReference type="RefSeq" id="WP_000531388.1">
    <property type="nucleotide sequence ID" value="NZ_CP021062.1"/>
</dbReference>
<keyword evidence="4 5" id="KW-0720">Serine protease</keyword>
<dbReference type="PANTHER" id="PTHR43399">
    <property type="entry name" value="SUBTILISIN-RELATED"/>
    <property type="match status" value="1"/>
</dbReference>
<dbReference type="AlphaFoldDB" id="A0A1W6WXI1"/>
<dbReference type="SUPFAM" id="SSF52743">
    <property type="entry name" value="Subtilisin-like"/>
    <property type="match status" value="1"/>
</dbReference>
<dbReference type="InterPro" id="IPR051048">
    <property type="entry name" value="Peptidase_S8/S53_subtilisin"/>
</dbReference>
<dbReference type="PROSITE" id="PS00136">
    <property type="entry name" value="SUBTILASE_ASP"/>
    <property type="match status" value="1"/>
</dbReference>
<proteinExistence type="inferred from homology"/>
<dbReference type="SMR" id="A0A1W6WXI1"/>
<evidence type="ECO:0000256" key="1">
    <source>
        <dbReference type="ARBA" id="ARBA00011073"/>
    </source>
</evidence>
<dbReference type="Gene3D" id="3.40.50.200">
    <property type="entry name" value="Peptidase S8/S53 domain"/>
    <property type="match status" value="1"/>
</dbReference>
<protein>
    <submittedName>
        <fullName evidence="8">Serine protease</fullName>
    </submittedName>
</protein>
<dbReference type="CDD" id="cd07477">
    <property type="entry name" value="Peptidases_S8_Subtilisin_subset"/>
    <property type="match status" value="1"/>
</dbReference>
<feature type="active site" description="Charge relay system" evidence="5">
    <location>
        <position position="261"/>
    </location>
</feature>
<dbReference type="InterPro" id="IPR022398">
    <property type="entry name" value="Peptidase_S8_His-AS"/>
</dbReference>
<evidence type="ECO:0000256" key="3">
    <source>
        <dbReference type="ARBA" id="ARBA00022801"/>
    </source>
</evidence>
<dbReference type="Proteomes" id="UP000194143">
    <property type="component" value="Plasmid poh1"/>
</dbReference>
<comment type="similarity">
    <text evidence="1 5 6">Belongs to the peptidase S8 family.</text>
</comment>
<dbReference type="PROSITE" id="PS00137">
    <property type="entry name" value="SUBTILASE_HIS"/>
    <property type="match status" value="1"/>
</dbReference>